<reference evidence="1 2" key="1">
    <citation type="submission" date="2018-02" db="EMBL/GenBank/DDBJ databases">
        <title>Discovery of a pederin family compound in a non-symbiotic bloom-forming cyanobacterium.</title>
        <authorList>
            <person name="Kust A."/>
            <person name="Mares J."/>
            <person name="Jokela J."/>
            <person name="Urajova P."/>
            <person name="Hajek J."/>
            <person name="Saurav K."/>
            <person name="Voracova K."/>
            <person name="Fewer D.P."/>
            <person name="Haapaniemi E."/>
            <person name="Permi P."/>
            <person name="Rehakova K."/>
            <person name="Sivonen K."/>
            <person name="Hrouzek P."/>
        </authorList>
    </citation>
    <scope>NUCLEOTIDE SEQUENCE [LARGE SCALE GENOMIC DNA]</scope>
    <source>
        <strain evidence="1 2">CHARLIE-1</strain>
    </source>
</reference>
<dbReference type="EMBL" id="PGEM01000227">
    <property type="protein sequence ID" value="PPJ61467.1"/>
    <property type="molecule type" value="Genomic_DNA"/>
</dbReference>
<organism evidence="1 2">
    <name type="scientific">Cuspidothrix issatschenkoi CHARLIE-1</name>
    <dbReference type="NCBI Taxonomy" id="2052836"/>
    <lineage>
        <taxon>Bacteria</taxon>
        <taxon>Bacillati</taxon>
        <taxon>Cyanobacteriota</taxon>
        <taxon>Cyanophyceae</taxon>
        <taxon>Nostocales</taxon>
        <taxon>Aphanizomenonaceae</taxon>
        <taxon>Cuspidothrix</taxon>
    </lineage>
</organism>
<evidence type="ECO:0000313" key="2">
    <source>
        <dbReference type="Proteomes" id="UP000239589"/>
    </source>
</evidence>
<comment type="caution">
    <text evidence="1">The sequence shown here is derived from an EMBL/GenBank/DDBJ whole genome shotgun (WGS) entry which is preliminary data.</text>
</comment>
<protein>
    <submittedName>
        <fullName evidence="1">Uncharacterized protein</fullName>
    </submittedName>
</protein>
<gene>
    <name evidence="1" type="ORF">CUN59_20790</name>
</gene>
<accession>A0A2S6CP38</accession>
<sequence>MANIQISPLLPVGYDLFNDAASFMNELATEEVQNVLGGGCHHHHHSCHHHSCHSHNNYHYSHEGHSGKYWGY</sequence>
<proteinExistence type="predicted"/>
<dbReference type="AlphaFoldDB" id="A0A2S6CP38"/>
<dbReference type="Proteomes" id="UP000239589">
    <property type="component" value="Unassembled WGS sequence"/>
</dbReference>
<evidence type="ECO:0000313" key="1">
    <source>
        <dbReference type="EMBL" id="PPJ61467.1"/>
    </source>
</evidence>
<name>A0A2S6CP38_9CYAN</name>
<keyword evidence="2" id="KW-1185">Reference proteome</keyword>
<dbReference type="RefSeq" id="WP_104389587.1">
    <property type="nucleotide sequence ID" value="NZ_PGEM01000227.1"/>
</dbReference>
<dbReference type="OrthoDB" id="495720at2"/>